<dbReference type="Proteomes" id="UP000429552">
    <property type="component" value="Unassembled WGS sequence"/>
</dbReference>
<accession>A0A640TNW9</accession>
<sequence length="66" mass="6747">METALAAAPAASSSFMVGVSRASRPAAAKGVLSRPSGVGAGWWADMDASRGSWGKRQKLGSLLRLT</sequence>
<reference evidence="1 2" key="1">
    <citation type="submission" date="2019-12" db="EMBL/GenBank/DDBJ databases">
        <title>Whole genome shotgun sequence of Streptomyces libani subsp. libani NBRC 13452.</title>
        <authorList>
            <person name="Ichikawa N."/>
            <person name="Kimura A."/>
            <person name="Kitahashi Y."/>
            <person name="Komaki H."/>
            <person name="Tamura T."/>
        </authorList>
    </citation>
    <scope>NUCLEOTIDE SEQUENCE [LARGE SCALE GENOMIC DNA]</scope>
    <source>
        <strain evidence="1 2">NBRC 13452</strain>
    </source>
</reference>
<dbReference type="AlphaFoldDB" id="A0A640TNW9"/>
<comment type="caution">
    <text evidence="1">The sequence shown here is derived from an EMBL/GenBank/DDBJ whole genome shotgun (WGS) entry which is preliminary data.</text>
</comment>
<dbReference type="EMBL" id="BLIP01000001">
    <property type="protein sequence ID" value="GFE23961.1"/>
    <property type="molecule type" value="Genomic_DNA"/>
</dbReference>
<evidence type="ECO:0000313" key="2">
    <source>
        <dbReference type="Proteomes" id="UP000429552"/>
    </source>
</evidence>
<name>A0A640TNW9_STRNI</name>
<evidence type="ECO:0000313" key="1">
    <source>
        <dbReference type="EMBL" id="GFE23961.1"/>
    </source>
</evidence>
<gene>
    <name evidence="1" type="ORF">Sliba_44140</name>
</gene>
<proteinExistence type="predicted"/>
<organism evidence="1 2">
    <name type="scientific">Streptomyces nigrescens</name>
    <dbReference type="NCBI Taxonomy" id="1920"/>
    <lineage>
        <taxon>Bacteria</taxon>
        <taxon>Bacillati</taxon>
        <taxon>Actinomycetota</taxon>
        <taxon>Actinomycetes</taxon>
        <taxon>Kitasatosporales</taxon>
        <taxon>Streptomycetaceae</taxon>
        <taxon>Streptomyces</taxon>
    </lineage>
</organism>
<protein>
    <submittedName>
        <fullName evidence="1">Uncharacterized protein</fullName>
    </submittedName>
</protein>